<evidence type="ECO:0000256" key="1">
    <source>
        <dbReference type="ARBA" id="ARBA00004123"/>
    </source>
</evidence>
<comment type="caution">
    <text evidence="9">The sequence shown here is derived from an EMBL/GenBank/DDBJ whole genome shotgun (WGS) entry which is preliminary data.</text>
</comment>
<keyword evidence="3" id="KW-0805">Transcription regulation</keyword>
<evidence type="ECO:0000313" key="10">
    <source>
        <dbReference type="Proteomes" id="UP001604336"/>
    </source>
</evidence>
<organism evidence="9 10">
    <name type="scientific">Abeliophyllum distichum</name>
    <dbReference type="NCBI Taxonomy" id="126358"/>
    <lineage>
        <taxon>Eukaryota</taxon>
        <taxon>Viridiplantae</taxon>
        <taxon>Streptophyta</taxon>
        <taxon>Embryophyta</taxon>
        <taxon>Tracheophyta</taxon>
        <taxon>Spermatophyta</taxon>
        <taxon>Magnoliopsida</taxon>
        <taxon>eudicotyledons</taxon>
        <taxon>Gunneridae</taxon>
        <taxon>Pentapetalae</taxon>
        <taxon>asterids</taxon>
        <taxon>lamiids</taxon>
        <taxon>Lamiales</taxon>
        <taxon>Oleaceae</taxon>
        <taxon>Forsythieae</taxon>
        <taxon>Abeliophyllum</taxon>
    </lineage>
</organism>
<feature type="region of interest" description="Disordered" evidence="7">
    <location>
        <begin position="284"/>
        <end position="321"/>
    </location>
</feature>
<feature type="region of interest" description="Disordered" evidence="7">
    <location>
        <begin position="447"/>
        <end position="499"/>
    </location>
</feature>
<feature type="compositionally biased region" description="Polar residues" evidence="7">
    <location>
        <begin position="371"/>
        <end position="391"/>
    </location>
</feature>
<comment type="subcellular location">
    <subcellularLocation>
        <location evidence="1">Nucleus</location>
    </subcellularLocation>
</comment>
<name>A0ABD1NUT0_9LAMI</name>
<dbReference type="Proteomes" id="UP001604336">
    <property type="component" value="Unassembled WGS sequence"/>
</dbReference>
<dbReference type="FunFam" id="2.20.25.80:FF:000006">
    <property type="entry name" value="WRKY transcription factor"/>
    <property type="match status" value="1"/>
</dbReference>
<feature type="domain" description="WRKY" evidence="8">
    <location>
        <begin position="303"/>
        <end position="367"/>
    </location>
</feature>
<dbReference type="FunFam" id="2.20.25.80:FF:000001">
    <property type="entry name" value="WRKY transcription factor 33"/>
    <property type="match status" value="1"/>
</dbReference>
<dbReference type="InterPro" id="IPR036576">
    <property type="entry name" value="WRKY_dom_sf"/>
</dbReference>
<feature type="compositionally biased region" description="Low complexity" evidence="7">
    <location>
        <begin position="679"/>
        <end position="689"/>
    </location>
</feature>
<dbReference type="AlphaFoldDB" id="A0ABD1NUT0"/>
<dbReference type="InterPro" id="IPR044810">
    <property type="entry name" value="WRKY_plant"/>
</dbReference>
<evidence type="ECO:0000256" key="4">
    <source>
        <dbReference type="ARBA" id="ARBA00023125"/>
    </source>
</evidence>
<evidence type="ECO:0000313" key="9">
    <source>
        <dbReference type="EMBL" id="KAL2455129.1"/>
    </source>
</evidence>
<dbReference type="EMBL" id="JBFOLK010000212">
    <property type="protein sequence ID" value="KAL2455129.1"/>
    <property type="molecule type" value="Genomic_DNA"/>
</dbReference>
<dbReference type="SMART" id="SM00774">
    <property type="entry name" value="WRKY"/>
    <property type="match status" value="2"/>
</dbReference>
<keyword evidence="5" id="KW-0804">Transcription</keyword>
<dbReference type="SUPFAM" id="SSF118290">
    <property type="entry name" value="WRKY DNA-binding domain"/>
    <property type="match status" value="2"/>
</dbReference>
<protein>
    <submittedName>
        <fullName evidence="9">WRKY transcription factor 2</fullName>
    </submittedName>
</protein>
<evidence type="ECO:0000259" key="8">
    <source>
        <dbReference type="PROSITE" id="PS50811"/>
    </source>
</evidence>
<sequence length="706" mass="76927">MGGFDDHVAIMGDWISPISSPRAFFSSVFDIEAMARSIPESDSDNRSWIPFSGPEMQVATRNTNLKDKTLNSVVADEMSKSDALSEPKTISHGSLMERMIARAGFNAPRLNTENIRLADLPQNPEVRSPYLTIPPGLSPTTLLDSPLFVSDSQILPSPTTGKFSLTPSGKNQNSAMMTDNPEKCKKNIFEDANAASFAFQPVTGSISALDYFAATKANPYQQSVPSNEVSSHCENSLQPESMELQNDHSGSNNSTFFPQTDFSKLSAENTDSSLSSDPRTCYTVGIAEHSPPLDEPQEADADQSSGPAEDGYNWRKYGQKQVKRSENPRSYYKCTHLNCPVKKKVEQSHEGHVTKIFYKGAHNHPKPPPNHRSTFGSSSAVDDTQPNTTEPPGTVADGDQIWSTVQKAGAPDWRQESLEPKSSAPVSNECSNGALSFQAHSWTQIESGEGVDGSSTYSNDEDEDGTHGSVSLGYDGEGDELESKRRRTETCASEMSGGTRSIREPRVVVQTISEVDILDDGYRWRKYGQKVVKGNPNPRSYYKCTSPGCNVRKHVERASHDLKSVITTYEGKHNHVVPTARNSSHVNSGIRAPAAAPSHIQRAEHIQIHNSMARFGMPPSLGLFGLQGTPLLGPTTGFGFGMNQPKAGLPVGPYFGQLHQMNETGFVVPKGEPKPDPVSDSGLDTSNSSSVYHQIARSLWPHGPHM</sequence>
<dbReference type="PANTHER" id="PTHR31221">
    <property type="entry name" value="WRKY TRANSCRIPTION FACTOR PROTEIN 1-RELATED"/>
    <property type="match status" value="1"/>
</dbReference>
<feature type="compositionally biased region" description="Polar residues" evidence="7">
    <location>
        <begin position="490"/>
        <end position="499"/>
    </location>
</feature>
<evidence type="ECO:0000256" key="6">
    <source>
        <dbReference type="ARBA" id="ARBA00023242"/>
    </source>
</evidence>
<feature type="region of interest" description="Disordered" evidence="7">
    <location>
        <begin position="667"/>
        <end position="689"/>
    </location>
</feature>
<dbReference type="PROSITE" id="PS50811">
    <property type="entry name" value="WRKY"/>
    <property type="match status" value="2"/>
</dbReference>
<evidence type="ECO:0000256" key="2">
    <source>
        <dbReference type="ARBA" id="ARBA00022737"/>
    </source>
</evidence>
<keyword evidence="10" id="KW-1185">Reference proteome</keyword>
<evidence type="ECO:0000256" key="3">
    <source>
        <dbReference type="ARBA" id="ARBA00023015"/>
    </source>
</evidence>
<keyword evidence="4" id="KW-0238">DNA-binding</keyword>
<evidence type="ECO:0000256" key="7">
    <source>
        <dbReference type="SAM" id="MobiDB-lite"/>
    </source>
</evidence>
<reference evidence="10" key="1">
    <citation type="submission" date="2024-07" db="EMBL/GenBank/DDBJ databases">
        <title>Two chromosome-level genome assemblies of Korean endemic species Abeliophyllum distichum and Forsythia ovata (Oleaceae).</title>
        <authorList>
            <person name="Jang H."/>
        </authorList>
    </citation>
    <scope>NUCLEOTIDE SEQUENCE [LARGE SCALE GENOMIC DNA]</scope>
</reference>
<proteinExistence type="predicted"/>
<dbReference type="Gene3D" id="2.20.25.80">
    <property type="entry name" value="WRKY domain"/>
    <property type="match status" value="2"/>
</dbReference>
<dbReference type="InterPro" id="IPR003657">
    <property type="entry name" value="WRKY_dom"/>
</dbReference>
<accession>A0ABD1NUT0</accession>
<feature type="region of interest" description="Disordered" evidence="7">
    <location>
        <begin position="359"/>
        <end position="430"/>
    </location>
</feature>
<keyword evidence="2" id="KW-0677">Repeat</keyword>
<gene>
    <name evidence="9" type="ORF">Adt_47435</name>
</gene>
<dbReference type="PANTHER" id="PTHR31221:SF338">
    <property type="entry name" value="OS08G0499300 PROTEIN"/>
    <property type="match status" value="1"/>
</dbReference>
<feature type="domain" description="WRKY" evidence="8">
    <location>
        <begin position="513"/>
        <end position="578"/>
    </location>
</feature>
<dbReference type="GO" id="GO:0003677">
    <property type="term" value="F:DNA binding"/>
    <property type="evidence" value="ECO:0007669"/>
    <property type="project" value="UniProtKB-KW"/>
</dbReference>
<dbReference type="Pfam" id="PF03106">
    <property type="entry name" value="WRKY"/>
    <property type="match status" value="2"/>
</dbReference>
<evidence type="ECO:0000256" key="5">
    <source>
        <dbReference type="ARBA" id="ARBA00023163"/>
    </source>
</evidence>
<dbReference type="GO" id="GO:0005634">
    <property type="term" value="C:nucleus"/>
    <property type="evidence" value="ECO:0007669"/>
    <property type="project" value="UniProtKB-SubCell"/>
</dbReference>
<keyword evidence="6" id="KW-0539">Nucleus</keyword>